<dbReference type="PANTHER" id="PTHR31286">
    <property type="entry name" value="GLYCINE-RICH CELL WALL STRUCTURAL PROTEIN 1.8-LIKE"/>
    <property type="match status" value="1"/>
</dbReference>
<name>A0A9D4AEK6_9ROSI</name>
<evidence type="ECO:0000259" key="2">
    <source>
        <dbReference type="Pfam" id="PF14111"/>
    </source>
</evidence>
<dbReference type="AlphaFoldDB" id="A0A9D4AEK6"/>
<dbReference type="PANTHER" id="PTHR31286:SF173">
    <property type="entry name" value="DUF4283 DOMAIN-CONTAINING PROTEIN"/>
    <property type="match status" value="1"/>
</dbReference>
<dbReference type="Proteomes" id="UP000828251">
    <property type="component" value="Unassembled WGS sequence"/>
</dbReference>
<evidence type="ECO:0000256" key="1">
    <source>
        <dbReference type="SAM" id="MobiDB-lite"/>
    </source>
</evidence>
<protein>
    <recommendedName>
        <fullName evidence="2">DUF4283 domain-containing protein</fullName>
    </recommendedName>
</protein>
<sequence length="267" mass="29668">MGFWSNSLSGEKDSESCSSDDRGTKKDRFKGTEGDAEVDMLVDLELPLMVSWKQKLIGEGIIDQNEENRGTGSGNSDEIGFLEADVKKSLVNVIPAIEFFDRIQNILFKEMETTCSEDFNKVLSQGPWIIYGQYLIVQTWTKYFSPKKPYPSVVLAWIRLSGLLGFMYKKKILEAVGGLVRKVAKLGFNTDSRTRGRFARIVVLVDLDRPLVFQTIDGGGTEISTGTERSAISEGGRSRKGGAYQGWGQFNGEQLELGLRNVGNKAK</sequence>
<accession>A0A9D4AEK6</accession>
<dbReference type="Pfam" id="PF14111">
    <property type="entry name" value="DUF4283"/>
    <property type="match status" value="1"/>
</dbReference>
<evidence type="ECO:0000313" key="3">
    <source>
        <dbReference type="EMBL" id="KAH1115137.1"/>
    </source>
</evidence>
<feature type="compositionally biased region" description="Basic and acidic residues" evidence="1">
    <location>
        <begin position="10"/>
        <end position="30"/>
    </location>
</feature>
<evidence type="ECO:0000313" key="4">
    <source>
        <dbReference type="Proteomes" id="UP000828251"/>
    </source>
</evidence>
<dbReference type="EMBL" id="JAIQCV010000003">
    <property type="protein sequence ID" value="KAH1115137.1"/>
    <property type="molecule type" value="Genomic_DNA"/>
</dbReference>
<dbReference type="OrthoDB" id="995555at2759"/>
<dbReference type="InterPro" id="IPR025558">
    <property type="entry name" value="DUF4283"/>
</dbReference>
<keyword evidence="4" id="KW-1185">Reference proteome</keyword>
<dbReference type="InterPro" id="IPR040256">
    <property type="entry name" value="At4g02000-like"/>
</dbReference>
<feature type="domain" description="DUF4283" evidence="2">
    <location>
        <begin position="114"/>
        <end position="147"/>
    </location>
</feature>
<feature type="region of interest" description="Disordered" evidence="1">
    <location>
        <begin position="1"/>
        <end position="30"/>
    </location>
</feature>
<reference evidence="3 4" key="1">
    <citation type="journal article" date="2021" name="Plant Biotechnol. J.">
        <title>Multi-omics assisted identification of the key and species-specific regulatory components of drought-tolerant mechanisms in Gossypium stocksii.</title>
        <authorList>
            <person name="Yu D."/>
            <person name="Ke L."/>
            <person name="Zhang D."/>
            <person name="Wu Y."/>
            <person name="Sun Y."/>
            <person name="Mei J."/>
            <person name="Sun J."/>
            <person name="Sun Y."/>
        </authorList>
    </citation>
    <scope>NUCLEOTIDE SEQUENCE [LARGE SCALE GENOMIC DNA]</scope>
    <source>
        <strain evidence="4">cv. E1</strain>
        <tissue evidence="3">Leaf</tissue>
    </source>
</reference>
<proteinExistence type="predicted"/>
<organism evidence="3 4">
    <name type="scientific">Gossypium stocksii</name>
    <dbReference type="NCBI Taxonomy" id="47602"/>
    <lineage>
        <taxon>Eukaryota</taxon>
        <taxon>Viridiplantae</taxon>
        <taxon>Streptophyta</taxon>
        <taxon>Embryophyta</taxon>
        <taxon>Tracheophyta</taxon>
        <taxon>Spermatophyta</taxon>
        <taxon>Magnoliopsida</taxon>
        <taxon>eudicotyledons</taxon>
        <taxon>Gunneridae</taxon>
        <taxon>Pentapetalae</taxon>
        <taxon>rosids</taxon>
        <taxon>malvids</taxon>
        <taxon>Malvales</taxon>
        <taxon>Malvaceae</taxon>
        <taxon>Malvoideae</taxon>
        <taxon>Gossypium</taxon>
    </lineage>
</organism>
<gene>
    <name evidence="3" type="ORF">J1N35_008515</name>
</gene>
<comment type="caution">
    <text evidence="3">The sequence shown here is derived from an EMBL/GenBank/DDBJ whole genome shotgun (WGS) entry which is preliminary data.</text>
</comment>